<evidence type="ECO:0000256" key="2">
    <source>
        <dbReference type="ARBA" id="ARBA00022679"/>
    </source>
</evidence>
<dbReference type="CDD" id="cd03784">
    <property type="entry name" value="GT1_Gtf-like"/>
    <property type="match status" value="1"/>
</dbReference>
<dbReference type="SUPFAM" id="SSF53756">
    <property type="entry name" value="UDP-Glycosyltransferase/glycogen phosphorylase"/>
    <property type="match status" value="1"/>
</dbReference>
<dbReference type="Gene3D" id="3.40.50.2000">
    <property type="entry name" value="Glycogen Phosphorylase B"/>
    <property type="match status" value="2"/>
</dbReference>
<evidence type="ECO:0000313" key="5">
    <source>
        <dbReference type="EMBL" id="QOI79392.1"/>
    </source>
</evidence>
<dbReference type="InterPro" id="IPR002213">
    <property type="entry name" value="UDP_glucos_trans"/>
</dbReference>
<dbReference type="PANTHER" id="PTHR11926">
    <property type="entry name" value="GLUCOSYL/GLUCURONOSYL TRANSFERASES"/>
    <property type="match status" value="1"/>
</dbReference>
<dbReference type="EMBL" id="MW051663">
    <property type="protein sequence ID" value="QOI79392.1"/>
    <property type="molecule type" value="mRNA"/>
</dbReference>
<accession>A0A7L9A2P6</accession>
<dbReference type="GO" id="GO:0080044">
    <property type="term" value="F:quercetin 7-O-glucosyltransferase activity"/>
    <property type="evidence" value="ECO:0007669"/>
    <property type="project" value="TreeGrafter"/>
</dbReference>
<evidence type="ECO:0000256" key="1">
    <source>
        <dbReference type="ARBA" id="ARBA00009995"/>
    </source>
</evidence>
<dbReference type="Pfam" id="PF00201">
    <property type="entry name" value="UDPGT"/>
    <property type="match status" value="1"/>
</dbReference>
<evidence type="ECO:0000256" key="4">
    <source>
        <dbReference type="RuleBase" id="RU362057"/>
    </source>
</evidence>
<proteinExistence type="evidence at transcript level"/>
<evidence type="ECO:0000256" key="3">
    <source>
        <dbReference type="RuleBase" id="RU003718"/>
    </source>
</evidence>
<dbReference type="InterPro" id="IPR035595">
    <property type="entry name" value="UDP_glycos_trans_CS"/>
</dbReference>
<dbReference type="EC" id="2.4.1.-" evidence="4"/>
<reference evidence="5" key="1">
    <citation type="submission" date="2020-09" db="EMBL/GenBank/DDBJ databases">
        <authorList>
            <person name="Liu M."/>
        </authorList>
    </citation>
    <scope>NUCLEOTIDE SEQUENCE</scope>
    <source>
        <strain evidence="5">RoUTG8</strain>
    </source>
</reference>
<keyword evidence="2 3" id="KW-0808">Transferase</keyword>
<name>A0A7L9A2P6_RHEOF</name>
<comment type="similarity">
    <text evidence="1 3">Belongs to the UDP-glycosyltransferase family.</text>
</comment>
<dbReference type="AlphaFoldDB" id="A0A7L9A2P6"/>
<dbReference type="GO" id="GO:0080043">
    <property type="term" value="F:quercetin 3-O-glucosyltransferase activity"/>
    <property type="evidence" value="ECO:0007669"/>
    <property type="project" value="TreeGrafter"/>
</dbReference>
<sequence length="459" mass="50600">MEDTLQAGTKLADERRRRRVHVVAVPQRGLHGHVNPMLSFCRTLISNSHHSSAPDVHVTLVVTQHWLRSTHHEAGGSDDRLGFLEADETKTEEEALERLLDTALIEPPPDLMVADGFLAWAVAVGERRNIPVASFWPASASLFTTAYHHHLLLSAHSFPLDHQSGNEGEERTDLIPGIPSIRLSDLPGEIQTNNKGVLNTITTAVTTATKAQCIIFRTMNELEEAALTALKTAISVPLFPIGPAIPYPSFTPNRKTIAPDYIKWLDTQQPNSVLYVSLGTYLSAADAQIDELAAGLNDSGIPFLWVAPNRADHHLGAILGDHTLGKVVNWCDQMKVLSHCSIGGFLTHCGWNSTLEAAFSGVPALTFPLGLDQTLNSKLMVEDWGIGWRAKTNFQDLVTRGRISELLSKFMDSEGADRKELDRRCKKLKKLLLLGVAEDGSTTTLDHLFFHVMSQINKW</sequence>
<dbReference type="PANTHER" id="PTHR11926:SF774">
    <property type="entry name" value="UDP-GLYCOSYLTRANSFERASE 85A1-RELATED"/>
    <property type="match status" value="1"/>
</dbReference>
<protein>
    <recommendedName>
        <fullName evidence="4">Glycosyltransferase</fullName>
        <ecNumber evidence="4">2.4.1.-</ecNumber>
    </recommendedName>
</protein>
<organism evidence="5">
    <name type="scientific">Rheum officinale</name>
    <name type="common">Chinese rhubarb</name>
    <dbReference type="NCBI Taxonomy" id="137220"/>
    <lineage>
        <taxon>Eukaryota</taxon>
        <taxon>Viridiplantae</taxon>
        <taxon>Streptophyta</taxon>
        <taxon>Embryophyta</taxon>
        <taxon>Tracheophyta</taxon>
        <taxon>Spermatophyta</taxon>
        <taxon>Magnoliopsida</taxon>
        <taxon>eudicotyledons</taxon>
        <taxon>Gunneridae</taxon>
        <taxon>Pentapetalae</taxon>
        <taxon>Caryophyllales</taxon>
        <taxon>Polygonaceae</taxon>
        <taxon>Polygonoideae</taxon>
        <taxon>Rumiceae</taxon>
        <taxon>Rheum</taxon>
    </lineage>
</organism>
<dbReference type="PROSITE" id="PS00375">
    <property type="entry name" value="UDPGT"/>
    <property type="match status" value="1"/>
</dbReference>
<keyword evidence="3" id="KW-0328">Glycosyltransferase</keyword>